<dbReference type="Pfam" id="PF08395">
    <property type="entry name" value="7tm_7"/>
    <property type="match status" value="1"/>
</dbReference>
<dbReference type="GO" id="GO:0007165">
    <property type="term" value="P:signal transduction"/>
    <property type="evidence" value="ECO:0007669"/>
    <property type="project" value="UniProtKB-KW"/>
</dbReference>
<feature type="transmembrane region" description="Helical" evidence="8">
    <location>
        <begin position="139"/>
        <end position="160"/>
    </location>
</feature>
<dbReference type="AlphaFoldDB" id="A0A9J6BTD0"/>
<evidence type="ECO:0000256" key="8">
    <source>
        <dbReference type="RuleBase" id="RU363108"/>
    </source>
</evidence>
<evidence type="ECO:0000313" key="10">
    <source>
        <dbReference type="Proteomes" id="UP001107558"/>
    </source>
</evidence>
<dbReference type="GO" id="GO:0030424">
    <property type="term" value="C:axon"/>
    <property type="evidence" value="ECO:0007669"/>
    <property type="project" value="TreeGrafter"/>
</dbReference>
<keyword evidence="5 8" id="KW-0472">Membrane</keyword>
<comment type="similarity">
    <text evidence="8">Belongs to the insect chemoreceptor superfamily. Gustatory receptor (GR) family.</text>
</comment>
<dbReference type="GO" id="GO:0005886">
    <property type="term" value="C:plasma membrane"/>
    <property type="evidence" value="ECO:0007669"/>
    <property type="project" value="UniProtKB-SubCell"/>
</dbReference>
<keyword evidence="4 8" id="KW-1133">Transmembrane helix</keyword>
<dbReference type="PANTHER" id="PTHR21143:SF133">
    <property type="entry name" value="GUSTATORY AND PHEROMONE RECEPTOR 32A-RELATED"/>
    <property type="match status" value="1"/>
</dbReference>
<feature type="transmembrane region" description="Helical" evidence="8">
    <location>
        <begin position="259"/>
        <end position="281"/>
    </location>
</feature>
<dbReference type="EMBL" id="JADBJN010000003">
    <property type="protein sequence ID" value="KAG5673145.1"/>
    <property type="molecule type" value="Genomic_DNA"/>
</dbReference>
<feature type="transmembrane region" description="Helical" evidence="8">
    <location>
        <begin position="172"/>
        <end position="200"/>
    </location>
</feature>
<dbReference type="GO" id="GO:0008049">
    <property type="term" value="P:male courtship behavior"/>
    <property type="evidence" value="ECO:0007669"/>
    <property type="project" value="TreeGrafter"/>
</dbReference>
<proteinExistence type="inferred from homology"/>
<evidence type="ECO:0000256" key="2">
    <source>
        <dbReference type="ARBA" id="ARBA00022475"/>
    </source>
</evidence>
<keyword evidence="6 8" id="KW-0675">Receptor</keyword>
<dbReference type="OrthoDB" id="7791102at2759"/>
<dbReference type="GO" id="GO:0050909">
    <property type="term" value="P:sensory perception of taste"/>
    <property type="evidence" value="ECO:0007669"/>
    <property type="project" value="InterPro"/>
</dbReference>
<evidence type="ECO:0000313" key="9">
    <source>
        <dbReference type="EMBL" id="KAG5673145.1"/>
    </source>
</evidence>
<feature type="transmembrane region" description="Helical" evidence="8">
    <location>
        <begin position="370"/>
        <end position="388"/>
    </location>
</feature>
<keyword evidence="3 8" id="KW-0812">Transmembrane</keyword>
<feature type="transmembrane region" description="Helical" evidence="8">
    <location>
        <begin position="38"/>
        <end position="57"/>
    </location>
</feature>
<keyword evidence="2 8" id="KW-1003">Cell membrane</keyword>
<name>A0A9J6BTD0_POLVA</name>
<organism evidence="9 10">
    <name type="scientific">Polypedilum vanderplanki</name>
    <name type="common">Sleeping chironomid midge</name>
    <dbReference type="NCBI Taxonomy" id="319348"/>
    <lineage>
        <taxon>Eukaryota</taxon>
        <taxon>Metazoa</taxon>
        <taxon>Ecdysozoa</taxon>
        <taxon>Arthropoda</taxon>
        <taxon>Hexapoda</taxon>
        <taxon>Insecta</taxon>
        <taxon>Pterygota</taxon>
        <taxon>Neoptera</taxon>
        <taxon>Endopterygota</taxon>
        <taxon>Diptera</taxon>
        <taxon>Nematocera</taxon>
        <taxon>Chironomoidea</taxon>
        <taxon>Chironomidae</taxon>
        <taxon>Chironominae</taxon>
        <taxon>Polypedilum</taxon>
        <taxon>Polypedilum</taxon>
    </lineage>
</organism>
<dbReference type="GO" id="GO:0043025">
    <property type="term" value="C:neuronal cell body"/>
    <property type="evidence" value="ECO:0007669"/>
    <property type="project" value="TreeGrafter"/>
</dbReference>
<comment type="subcellular location">
    <subcellularLocation>
        <location evidence="1 8">Cell membrane</location>
        <topology evidence="1 8">Multi-pass membrane protein</topology>
    </subcellularLocation>
</comment>
<keyword evidence="10" id="KW-1185">Reference proteome</keyword>
<evidence type="ECO:0000256" key="5">
    <source>
        <dbReference type="ARBA" id="ARBA00023136"/>
    </source>
</evidence>
<keyword evidence="7 8" id="KW-0807">Transducer</keyword>
<comment type="function">
    <text evidence="8">Gustatory receptor which mediates acceptance or avoidance behavior, depending on its substrates.</text>
</comment>
<evidence type="ECO:0000256" key="3">
    <source>
        <dbReference type="ARBA" id="ARBA00022692"/>
    </source>
</evidence>
<gene>
    <name evidence="9" type="ORF">PVAND_003216</name>
</gene>
<dbReference type="GO" id="GO:0030425">
    <property type="term" value="C:dendrite"/>
    <property type="evidence" value="ECO:0007669"/>
    <property type="project" value="TreeGrafter"/>
</dbReference>
<dbReference type="GO" id="GO:0007635">
    <property type="term" value="P:chemosensory behavior"/>
    <property type="evidence" value="ECO:0007669"/>
    <property type="project" value="TreeGrafter"/>
</dbReference>
<reference evidence="9" key="1">
    <citation type="submission" date="2021-03" db="EMBL/GenBank/DDBJ databases">
        <title>Chromosome level genome of the anhydrobiotic midge Polypedilum vanderplanki.</title>
        <authorList>
            <person name="Yoshida Y."/>
            <person name="Kikawada T."/>
            <person name="Gusev O."/>
        </authorList>
    </citation>
    <scope>NUCLEOTIDE SEQUENCE</scope>
    <source>
        <strain evidence="9">NIAS01</strain>
        <tissue evidence="9">Whole body or cell culture</tissue>
    </source>
</reference>
<feature type="transmembrane region" description="Helical" evidence="8">
    <location>
        <begin position="293"/>
        <end position="316"/>
    </location>
</feature>
<dbReference type="InterPro" id="IPR013604">
    <property type="entry name" value="7TM_chemorcpt"/>
</dbReference>
<dbReference type="PANTHER" id="PTHR21143">
    <property type="entry name" value="INVERTEBRATE GUSTATORY RECEPTOR"/>
    <property type="match status" value="1"/>
</dbReference>
<dbReference type="Proteomes" id="UP001107558">
    <property type="component" value="Chromosome 3"/>
</dbReference>
<protein>
    <recommendedName>
        <fullName evidence="8">Gustatory receptor</fullName>
    </recommendedName>
</protein>
<evidence type="ECO:0000256" key="6">
    <source>
        <dbReference type="ARBA" id="ARBA00023170"/>
    </source>
</evidence>
<evidence type="ECO:0000256" key="7">
    <source>
        <dbReference type="ARBA" id="ARBA00023224"/>
    </source>
</evidence>
<evidence type="ECO:0000256" key="1">
    <source>
        <dbReference type="ARBA" id="ARBA00004651"/>
    </source>
</evidence>
<accession>A0A9J6BTD0</accession>
<feature type="transmembrane region" description="Helical" evidence="8">
    <location>
        <begin position="77"/>
        <end position="98"/>
    </location>
</feature>
<comment type="caution">
    <text evidence="9">The sequence shown here is derived from an EMBL/GenBank/DDBJ whole genome shotgun (WGS) entry which is preliminary data.</text>
</comment>
<sequence>MSIFDAFNWTIWSQQLYRLAVFRFDKSRTKLVTDNAQLLMSLALIGVVVGELCYIGYKIHLGESIIEHNQGKKTTHLLVLILYLEFALTVICGIYFLINAILKRHKQIIFFDKLQKIDDTMRRNFDVILNHGRFKLISILFLLIVLLYYNVIVTIVIYIATRQALKSINAMIILVIYILQAATSGIFTHGFIGYVMAIYVRVVKLNLKLGEIVRYPPEHLELIYASNSELCMEMMKFTKIYKQLCSCVDELNRIYGFSLVLHFTHDFTLLTSQIFCMFYVSYYEQWADSKLKILALVLWMILNILKITFICFVCHVTRNEINECSLNLRKFSNEANEDDLSDLVDMFSLQNIHLKTEFTANNFFSIDMSLFYTIISACTTYLVILIQFKNYEDENTAVGVVN</sequence>
<evidence type="ECO:0000256" key="4">
    <source>
        <dbReference type="ARBA" id="ARBA00022989"/>
    </source>
</evidence>